<accession>A0ABV9VWP8</accession>
<dbReference type="InterPro" id="IPR001650">
    <property type="entry name" value="Helicase_C-like"/>
</dbReference>
<dbReference type="Gene3D" id="3.40.50.300">
    <property type="entry name" value="P-loop containing nucleotide triphosphate hydrolases"/>
    <property type="match status" value="1"/>
</dbReference>
<evidence type="ECO:0000256" key="5">
    <source>
        <dbReference type="SAM" id="Coils"/>
    </source>
</evidence>
<evidence type="ECO:0000259" key="8">
    <source>
        <dbReference type="PROSITE" id="PS51194"/>
    </source>
</evidence>
<dbReference type="Proteomes" id="UP001595912">
    <property type="component" value="Unassembled WGS sequence"/>
</dbReference>
<dbReference type="CDD" id="cd18011">
    <property type="entry name" value="DEXDc_RapA"/>
    <property type="match status" value="1"/>
</dbReference>
<dbReference type="PANTHER" id="PTHR10799">
    <property type="entry name" value="SNF2/RAD54 HELICASE FAMILY"/>
    <property type="match status" value="1"/>
</dbReference>
<dbReference type="NCBIfam" id="NF038317">
    <property type="entry name" value="DISARM_DrmD"/>
    <property type="match status" value="1"/>
</dbReference>
<evidence type="ECO:0000256" key="2">
    <source>
        <dbReference type="ARBA" id="ARBA00022801"/>
    </source>
</evidence>
<feature type="coiled-coil region" evidence="5">
    <location>
        <begin position="953"/>
        <end position="980"/>
    </location>
</feature>
<dbReference type="InterPro" id="IPR038718">
    <property type="entry name" value="SNF2-like_sf"/>
</dbReference>
<feature type="region of interest" description="Disordered" evidence="6">
    <location>
        <begin position="426"/>
        <end position="447"/>
    </location>
</feature>
<comment type="caution">
    <text evidence="9">The sequence shown here is derived from an EMBL/GenBank/DDBJ whole genome shotgun (WGS) entry which is preliminary data.</text>
</comment>
<keyword evidence="10" id="KW-1185">Reference proteome</keyword>
<dbReference type="CDD" id="cd18793">
    <property type="entry name" value="SF2_C_SNF"/>
    <property type="match status" value="1"/>
</dbReference>
<name>A0ABV9VWP8_9ACTN</name>
<dbReference type="SMART" id="SM00487">
    <property type="entry name" value="DEXDc"/>
    <property type="match status" value="1"/>
</dbReference>
<dbReference type="Pfam" id="PF00176">
    <property type="entry name" value="SNF2-rel_dom"/>
    <property type="match status" value="1"/>
</dbReference>
<keyword evidence="2" id="KW-0378">Hydrolase</keyword>
<keyword evidence="4" id="KW-0067">ATP-binding</keyword>
<evidence type="ECO:0000259" key="7">
    <source>
        <dbReference type="PROSITE" id="PS51192"/>
    </source>
</evidence>
<gene>
    <name evidence="9" type="primary">drmD</name>
    <name evidence="9" type="ORF">ACFPIJ_23745</name>
</gene>
<dbReference type="InterPro" id="IPR027417">
    <property type="entry name" value="P-loop_NTPase"/>
</dbReference>
<feature type="domain" description="Helicase C-terminal" evidence="8">
    <location>
        <begin position="489"/>
        <end position="667"/>
    </location>
</feature>
<evidence type="ECO:0000313" key="10">
    <source>
        <dbReference type="Proteomes" id="UP001595912"/>
    </source>
</evidence>
<evidence type="ECO:0000256" key="1">
    <source>
        <dbReference type="ARBA" id="ARBA00022741"/>
    </source>
</evidence>
<dbReference type="InterPro" id="IPR049730">
    <property type="entry name" value="SNF2/RAD54-like_C"/>
</dbReference>
<dbReference type="SMART" id="SM00490">
    <property type="entry name" value="HELICc"/>
    <property type="match status" value="1"/>
</dbReference>
<keyword evidence="5" id="KW-0175">Coiled coil</keyword>
<dbReference type="InterPro" id="IPR014001">
    <property type="entry name" value="Helicase_ATP-bd"/>
</dbReference>
<dbReference type="PROSITE" id="PS51194">
    <property type="entry name" value="HELICASE_CTER"/>
    <property type="match status" value="1"/>
</dbReference>
<organism evidence="9 10">
    <name type="scientific">Dactylosporangium cerinum</name>
    <dbReference type="NCBI Taxonomy" id="1434730"/>
    <lineage>
        <taxon>Bacteria</taxon>
        <taxon>Bacillati</taxon>
        <taxon>Actinomycetota</taxon>
        <taxon>Actinomycetes</taxon>
        <taxon>Micromonosporales</taxon>
        <taxon>Micromonosporaceae</taxon>
        <taxon>Dactylosporangium</taxon>
    </lineage>
</organism>
<reference evidence="10" key="1">
    <citation type="journal article" date="2019" name="Int. J. Syst. Evol. Microbiol.">
        <title>The Global Catalogue of Microorganisms (GCM) 10K type strain sequencing project: providing services to taxonomists for standard genome sequencing and annotation.</title>
        <authorList>
            <consortium name="The Broad Institute Genomics Platform"/>
            <consortium name="The Broad Institute Genome Sequencing Center for Infectious Disease"/>
            <person name="Wu L."/>
            <person name="Ma J."/>
        </authorList>
    </citation>
    <scope>NUCLEOTIDE SEQUENCE [LARGE SCALE GENOMIC DNA]</scope>
    <source>
        <strain evidence="10">CGMCC 4.7152</strain>
    </source>
</reference>
<feature type="compositionally biased region" description="Acidic residues" evidence="6">
    <location>
        <begin position="427"/>
        <end position="444"/>
    </location>
</feature>
<evidence type="ECO:0000256" key="4">
    <source>
        <dbReference type="ARBA" id="ARBA00022840"/>
    </source>
</evidence>
<dbReference type="RefSeq" id="WP_380117372.1">
    <property type="nucleotide sequence ID" value="NZ_JBHSIU010000028.1"/>
</dbReference>
<dbReference type="InterPro" id="IPR000330">
    <property type="entry name" value="SNF2_N"/>
</dbReference>
<dbReference type="Gene3D" id="3.40.50.10810">
    <property type="entry name" value="Tandem AAA-ATPase domain"/>
    <property type="match status" value="1"/>
</dbReference>
<evidence type="ECO:0000256" key="6">
    <source>
        <dbReference type="SAM" id="MobiDB-lite"/>
    </source>
</evidence>
<dbReference type="PROSITE" id="PS51192">
    <property type="entry name" value="HELICASE_ATP_BIND_1"/>
    <property type="match status" value="1"/>
</dbReference>
<proteinExistence type="predicted"/>
<feature type="domain" description="Helicase ATP-binding" evidence="7">
    <location>
        <begin position="125"/>
        <end position="319"/>
    </location>
</feature>
<sequence length="1038" mass="115950">MGQLVDVRGARWVVTDVTVQGLPRSSADDGTSEIQHAVTLQAMGEDRHGDELRVVWEIEPGTNRVPERGLPRTLDTGRIDDPSTLAAFVDALRWGAVTSADPSAYQAPFRSGATVEPYQLEPLRRALSAPRTNLLLADDVGLGKTIEAGLVIQELLLRHRARSVIVVCPAGLVLKWRDEMAEKFGLSFEIVSSEAMRDVRRRYGVHANPFVLFPRVIVSMSWLPTARAQRLMQAAFDVARGPGREATAFDVLVVDEAHHVAPSAPQPEGGRRTYAVDSQRTLAVRELARRCEHRLFLSATPHNGYVESFTALLEMVDDHRFARGAEIDRAALAEVTVRRLKSTLDDARFRKREVKPLLVESTPDEQEAYDRLIGLLSRQRAARNGDGRAADIATLLLKKRFLSSPWAFARTASAYLQARRDGREPELPDYDDVLGENATDEEEGRVEQPELDTLVDTRRLLDDLPVQDVEDLEQLIGWARGHEARPDSRLQALLRFLNAIIRPGGTWSNERVVIFTEYVDTLEWIRGVLTTAGYGSDRLSVIHGQTPTDEREDIRLRFNADPAEHPVRLLLATDAAGEGIDLQRYCHRLVNFDVPFNPNRLEQRIGRIDRYGQEKTPIAWHFVPARRTSAFDRDVDLLRRLVDKMQRVRADLGSANEILAPDVENELLGRKTRVARPSRDASARAVTEMLQGERELAGELTQIADDLATVRDRLHLHAANVRRVVDTALALAGQPALVETGDDRTDAGVFTVPASLGATWLRATEDLEDRLTHERRRITFDEGAAVDRSDLVHAHLGHPLVRLATRSLRQELWDPDPSINRVTAVVVPSLKDSFAAAVARLVLVGGSGIRLHEEVFLAGTRLQRRQALGEELAEELLAATLDGEHLQAAPPAALAALVARWNSDITSSDGLRARVERAVADRADRRLRDLTNDLAIRRDADLARVEGTFRRFRATLDRSIARMEEAAREAESALFELEGSTRQRRRDIAEVRRRLDVLDEELGRERHAVCARYESPTPYPFAGALIFALTPADAEETF</sequence>
<dbReference type="Pfam" id="PF00271">
    <property type="entry name" value="Helicase_C"/>
    <property type="match status" value="1"/>
</dbReference>
<keyword evidence="1" id="KW-0547">Nucleotide-binding</keyword>
<evidence type="ECO:0000313" key="9">
    <source>
        <dbReference type="EMBL" id="MFC5000840.1"/>
    </source>
</evidence>
<dbReference type="InterPro" id="IPR057342">
    <property type="entry name" value="DEXDc_RapA"/>
</dbReference>
<evidence type="ECO:0000256" key="3">
    <source>
        <dbReference type="ARBA" id="ARBA00022806"/>
    </source>
</evidence>
<keyword evidence="3" id="KW-0347">Helicase</keyword>
<dbReference type="SUPFAM" id="SSF52540">
    <property type="entry name" value="P-loop containing nucleoside triphosphate hydrolases"/>
    <property type="match status" value="2"/>
</dbReference>
<protein>
    <submittedName>
        <fullName evidence="9">DISARM system SNF2-like helicase DrmD</fullName>
    </submittedName>
</protein>
<dbReference type="EMBL" id="JBHSIU010000028">
    <property type="protein sequence ID" value="MFC5000840.1"/>
    <property type="molecule type" value="Genomic_DNA"/>
</dbReference>